<dbReference type="InterPro" id="IPR015943">
    <property type="entry name" value="WD40/YVTN_repeat-like_dom_sf"/>
</dbReference>
<dbReference type="Proteomes" id="UP000828390">
    <property type="component" value="Unassembled WGS sequence"/>
</dbReference>
<accession>A0A9D4LDD9</accession>
<sequence length="464" mass="52617">MFCPDHNHLCCSKCVELNHRLCLQVTPLPQAASGKSTNFKKLSVRTENTLSQLKQCQTYQEDRMMSLKVSYKEHERLIVDGLRVNIVSYLRECETSTVNTTHEHMQYPISEMREEIKYLLADFKKSTIKEKKEELNLKQAPIKVVRNSCIRLHYELFHLHVAIPKVLDKPELSFIASTKCLENIQQSDIFLKENFPNHVFTVNGKSVHNVKMPSDSYECWITAVCALPNGQVLVADSFNKRVKLLNQQYHVVSHLNFRVEYKIMQLDMCLLTPTEVAVAVHDEVQFITVSQSQLAKSRKLKLQHECTGIAHNQGDLYICSGTALYKYKSSGKLVCRLYQDTSAYVTVDRCAVSPTGDRLYISSYRPQQKLLTLARDGTLLATYTDPALGGLCGLHVTPAGQVLVCGQWSKTVLQVGWEGESKLANLATGEDGVRQPWSVCYSSTTSSIIVGQWWDDDILVFRVE</sequence>
<dbReference type="EMBL" id="JAIWYP010000003">
    <property type="protein sequence ID" value="KAH3856433.1"/>
    <property type="molecule type" value="Genomic_DNA"/>
</dbReference>
<organism evidence="1 2">
    <name type="scientific">Dreissena polymorpha</name>
    <name type="common">Zebra mussel</name>
    <name type="synonym">Mytilus polymorpha</name>
    <dbReference type="NCBI Taxonomy" id="45954"/>
    <lineage>
        <taxon>Eukaryota</taxon>
        <taxon>Metazoa</taxon>
        <taxon>Spiralia</taxon>
        <taxon>Lophotrochozoa</taxon>
        <taxon>Mollusca</taxon>
        <taxon>Bivalvia</taxon>
        <taxon>Autobranchia</taxon>
        <taxon>Heteroconchia</taxon>
        <taxon>Euheterodonta</taxon>
        <taxon>Imparidentia</taxon>
        <taxon>Neoheterodontei</taxon>
        <taxon>Myida</taxon>
        <taxon>Dreissenoidea</taxon>
        <taxon>Dreissenidae</taxon>
        <taxon>Dreissena</taxon>
    </lineage>
</organism>
<reference evidence="1" key="2">
    <citation type="submission" date="2020-11" db="EMBL/GenBank/DDBJ databases">
        <authorList>
            <person name="McCartney M.A."/>
            <person name="Auch B."/>
            <person name="Kono T."/>
            <person name="Mallez S."/>
            <person name="Becker A."/>
            <person name="Gohl D.M."/>
            <person name="Silverstein K.A.T."/>
            <person name="Koren S."/>
            <person name="Bechman K.B."/>
            <person name="Herman A."/>
            <person name="Abrahante J.E."/>
            <person name="Garbe J."/>
        </authorList>
    </citation>
    <scope>NUCLEOTIDE SEQUENCE</scope>
    <source>
        <strain evidence="1">Duluth1</strain>
        <tissue evidence="1">Whole animal</tissue>
    </source>
</reference>
<name>A0A9D4LDD9_DREPO</name>
<dbReference type="AlphaFoldDB" id="A0A9D4LDD9"/>
<evidence type="ECO:0000313" key="1">
    <source>
        <dbReference type="EMBL" id="KAH3856433.1"/>
    </source>
</evidence>
<evidence type="ECO:0000313" key="2">
    <source>
        <dbReference type="Proteomes" id="UP000828390"/>
    </source>
</evidence>
<dbReference type="Gene3D" id="2.130.10.10">
    <property type="entry name" value="YVTN repeat-like/Quinoprotein amine dehydrogenase"/>
    <property type="match status" value="1"/>
</dbReference>
<comment type="caution">
    <text evidence="1">The sequence shown here is derived from an EMBL/GenBank/DDBJ whole genome shotgun (WGS) entry which is preliminary data.</text>
</comment>
<gene>
    <name evidence="1" type="ORF">DPMN_099021</name>
</gene>
<dbReference type="SUPFAM" id="SSF101898">
    <property type="entry name" value="NHL repeat"/>
    <property type="match status" value="1"/>
</dbReference>
<proteinExistence type="predicted"/>
<reference evidence="1" key="1">
    <citation type="journal article" date="2019" name="bioRxiv">
        <title>The Genome of the Zebra Mussel, Dreissena polymorpha: A Resource for Invasive Species Research.</title>
        <authorList>
            <person name="McCartney M.A."/>
            <person name="Auch B."/>
            <person name="Kono T."/>
            <person name="Mallez S."/>
            <person name="Zhang Y."/>
            <person name="Obille A."/>
            <person name="Becker A."/>
            <person name="Abrahante J.E."/>
            <person name="Garbe J."/>
            <person name="Badalamenti J.P."/>
            <person name="Herman A."/>
            <person name="Mangelson H."/>
            <person name="Liachko I."/>
            <person name="Sullivan S."/>
            <person name="Sone E.D."/>
            <person name="Koren S."/>
            <person name="Silverstein K.A.T."/>
            <person name="Beckman K.B."/>
            <person name="Gohl D.M."/>
        </authorList>
    </citation>
    <scope>NUCLEOTIDE SEQUENCE</scope>
    <source>
        <strain evidence="1">Duluth1</strain>
        <tissue evidence="1">Whole animal</tissue>
    </source>
</reference>
<keyword evidence="2" id="KW-1185">Reference proteome</keyword>
<protein>
    <submittedName>
        <fullName evidence="1">Uncharacterized protein</fullName>
    </submittedName>
</protein>